<accession>A0A437MXH3</accession>
<evidence type="ECO:0000313" key="1">
    <source>
        <dbReference type="EMBL" id="RVU02371.1"/>
    </source>
</evidence>
<dbReference type="EMBL" id="SACK01000001">
    <property type="protein sequence ID" value="RVU02371.1"/>
    <property type="molecule type" value="Genomic_DNA"/>
</dbReference>
<proteinExistence type="predicted"/>
<evidence type="ECO:0000313" key="2">
    <source>
        <dbReference type="Proteomes" id="UP000282759"/>
    </source>
</evidence>
<protein>
    <submittedName>
        <fullName evidence="1">Uncharacterized protein</fullName>
    </submittedName>
</protein>
<reference evidence="1 2" key="1">
    <citation type="submission" date="2019-01" db="EMBL/GenBank/DDBJ databases">
        <authorList>
            <person name="Chen W.-M."/>
        </authorList>
    </citation>
    <scope>NUCLEOTIDE SEQUENCE [LARGE SCALE GENOMIC DNA]</scope>
    <source>
        <strain evidence="1 2">YBJ-36</strain>
    </source>
</reference>
<dbReference type="AlphaFoldDB" id="A0A437MXH3"/>
<sequence>MQSKIHWLALNQYLGQLEPFKSLGLPTDSFVDKEIPACGATHWELHYERNSLIVEHNLPVIIGKCNKMNGKARKNKVVLGVYENVTVEDIKYYIVNRKGYKKIITTPESFYKVIEAIGEIVFTDYFLLFDECEKAIQDVNYREDIINPIDAFFAFKGKAFISATPIIPSDPRFKDFNHVKIKPAYIHKQAITVFTTNNIVYQLKSVFDQYSSTGTDEGRKYYIFFKSTKRIRNIIKGLKLDDYAVYCSETSVKDLKRNSIEHAYDQINDKFAKYNFMTSRFFSAVDIDYKDYHCDPIIIMISDVLAVEHSVIDPATEAVQIVGRFRKPELVKGEPEIIVKKDVYHIANYNTKLTSFNETEIMAILEDKRKLHEFISTFKPISDIEYINSFIEEILKLNGFGYFLRKGDGGLNYFMVDNFKYVEQVKLYYKSAGSLIERYRAISHFNVTEQSKHVLYSLTDEQLTTISDHTAYTTVNEFVGQRVKVIMESNSAFNRAANLSLLRFSYAEQMSIIDQYGLENAAKLDYNINKIAKQMEEAKGLKRLLPIIRYIQRTFKLQGYTSDEIEGLLKKGITETGLLDLKPTVQLLRNGVILSERKRIRKDEQGNWLRGYEMLGYVHTF</sequence>
<comment type="caution">
    <text evidence="1">The sequence shown here is derived from an EMBL/GenBank/DDBJ whole genome shotgun (WGS) entry which is preliminary data.</text>
</comment>
<organism evidence="1 2">
    <name type="scientific">Mucilaginibacter limnophilus</name>
    <dbReference type="NCBI Taxonomy" id="1932778"/>
    <lineage>
        <taxon>Bacteria</taxon>
        <taxon>Pseudomonadati</taxon>
        <taxon>Bacteroidota</taxon>
        <taxon>Sphingobacteriia</taxon>
        <taxon>Sphingobacteriales</taxon>
        <taxon>Sphingobacteriaceae</taxon>
        <taxon>Mucilaginibacter</taxon>
    </lineage>
</organism>
<keyword evidence="2" id="KW-1185">Reference proteome</keyword>
<name>A0A437MXH3_9SPHI</name>
<dbReference type="OrthoDB" id="1000127at2"/>
<gene>
    <name evidence="1" type="ORF">EOD41_00065</name>
</gene>
<dbReference type="RefSeq" id="WP_127702749.1">
    <property type="nucleotide sequence ID" value="NZ_SACK01000001.1"/>
</dbReference>
<dbReference type="Proteomes" id="UP000282759">
    <property type="component" value="Unassembled WGS sequence"/>
</dbReference>